<keyword evidence="3 7" id="KW-1134">Transmembrane beta strand</keyword>
<dbReference type="Proteomes" id="UP000198670">
    <property type="component" value="Unassembled WGS sequence"/>
</dbReference>
<gene>
    <name evidence="10" type="ORF">SAMN05444682_110180</name>
</gene>
<dbReference type="PROSITE" id="PS52016">
    <property type="entry name" value="TONB_DEPENDENT_REC_3"/>
    <property type="match status" value="1"/>
</dbReference>
<dbReference type="InterPro" id="IPR023997">
    <property type="entry name" value="TonB-dep_OMP_SusC/RagA_CS"/>
</dbReference>
<feature type="signal peptide" evidence="8">
    <location>
        <begin position="1"/>
        <end position="30"/>
    </location>
</feature>
<sequence length="1057" mass="117197">MKIRLQKKDVRRVGLLLAMLLGVISNPLHAQQTVTGTIFDQDDRPLQGVNVRVIGKNQSTATAADGQFALDNVDAEATLTVSYLGYRTQEVALQGRTNISVILQSDAELLDEVVVMGYESRSRQSLTGSVVNVNTTELKKMNPVNNITNALQGMIPGVVANSGNLPTSGADIQIRGIGTINNTSPLIIVDGVPSGIGQLNPAEIESMSVLKDAASTAIYGARGANGVIVVTTLKGKRNQAPKVAVNARTSISGLPPQYDMLNPTEFGEMLWMSFRNAGIQPNHPLYGNGENPVIPKYIYPAVTNDIDLSKYHAYDYQIVESTPEGTNWFDHVYQRSVKQDYDVAINGGTNNLLYSFVLGYTDNTGSVKQSGYDRFNFRTNLSVNLTDWLEIGENLGIRSQNIYGRQSDGGEGSTIGMTLLMPRLSPVYDIMGNWAPVTKLIGFSSNRSEPSEIWRQSDYTQKHLAIDGNVFVNINVLKNLTAKSVVGINTGNGNNNYPTEANPWNYAGTTLDKLTVSSSNNRSWNWVNTLNYRQDIQDHTFDVLLGFETGASRSEDMEAAREKYFLQTPEYFVLSAGEGTQTNSGGYSESSYASYFGRLHYNFNNRYFFDGVLRRDGSSVFAENNRWGTFPSIAGAWVVSEEQFMNGINWLNFLKLRASWGQSGNNRIGTYNGFSTFQTNINFSYYPIDGSSNNPQSGFETRGFGNRDAKWETTTTINLGLDANFLENFSLGLDLWTKQTTDMLYPKAIPAVYGYAAAPSVNIGDMLNRGIDLSVGYKGVALNNDLSFDVNLVASTYKNEILRLSDAVDEVRYGTIFRDQYYTFAKKGTAFPEFYGYQVLGIFQTSAEADAYAPNELDPSYNKPGHFKFADVNGDGVINSDDRTSIGNPHPDLTLGLNLMLRYKNFDLLASIYSSIGNDAMNLDRRIMDFNYMDFWRGTRRLYESWGSPHLSDNANAKMPIAEINDQVSQLPSSYYVEDASYVRVRNLQLGYNISGDWFKNIGVENLRIYVVGSNLFTFTSYEGLDPAFYNSGINLGIDGGRWPTVKSYIVGVNINF</sequence>
<feature type="domain" description="TonB-dependent receptor plug" evidence="9">
    <location>
        <begin position="124"/>
        <end position="227"/>
    </location>
</feature>
<dbReference type="OrthoDB" id="9768177at2"/>
<evidence type="ECO:0000313" key="11">
    <source>
        <dbReference type="Proteomes" id="UP000198670"/>
    </source>
</evidence>
<dbReference type="EMBL" id="FOQO01000010">
    <property type="protein sequence ID" value="SFJ51288.1"/>
    <property type="molecule type" value="Genomic_DNA"/>
</dbReference>
<dbReference type="Gene3D" id="2.40.170.20">
    <property type="entry name" value="TonB-dependent receptor, beta-barrel domain"/>
    <property type="match status" value="1"/>
</dbReference>
<dbReference type="InterPro" id="IPR037066">
    <property type="entry name" value="Plug_dom_sf"/>
</dbReference>
<dbReference type="GO" id="GO:0009279">
    <property type="term" value="C:cell outer membrane"/>
    <property type="evidence" value="ECO:0007669"/>
    <property type="project" value="UniProtKB-SubCell"/>
</dbReference>
<proteinExistence type="inferred from homology"/>
<dbReference type="InterPro" id="IPR023996">
    <property type="entry name" value="TonB-dep_OMP_SusC/RagA"/>
</dbReference>
<dbReference type="InterPro" id="IPR012910">
    <property type="entry name" value="Plug_dom"/>
</dbReference>
<evidence type="ECO:0000256" key="4">
    <source>
        <dbReference type="ARBA" id="ARBA00022692"/>
    </source>
</evidence>
<evidence type="ECO:0000256" key="1">
    <source>
        <dbReference type="ARBA" id="ARBA00004571"/>
    </source>
</evidence>
<keyword evidence="8" id="KW-0732">Signal</keyword>
<protein>
    <submittedName>
        <fullName evidence="10">TonB-linked outer membrane protein, SusC/RagA family</fullName>
    </submittedName>
</protein>
<reference evidence="10 11" key="1">
    <citation type="submission" date="2016-10" db="EMBL/GenBank/DDBJ databases">
        <authorList>
            <person name="de Groot N.N."/>
        </authorList>
    </citation>
    <scope>NUCLEOTIDE SEQUENCE [LARGE SCALE GENOMIC DNA]</scope>
    <source>
        <strain evidence="10 11">RK1</strain>
    </source>
</reference>
<dbReference type="InterPro" id="IPR039426">
    <property type="entry name" value="TonB-dep_rcpt-like"/>
</dbReference>
<keyword evidence="5 7" id="KW-0472">Membrane</keyword>
<dbReference type="RefSeq" id="WP_090629768.1">
    <property type="nucleotide sequence ID" value="NZ_FOQO01000010.1"/>
</dbReference>
<dbReference type="NCBIfam" id="TIGR04057">
    <property type="entry name" value="SusC_RagA_signa"/>
    <property type="match status" value="1"/>
</dbReference>
<dbReference type="NCBIfam" id="TIGR04056">
    <property type="entry name" value="OMP_RagA_SusC"/>
    <property type="match status" value="1"/>
</dbReference>
<keyword evidence="6 7" id="KW-0998">Cell outer membrane</keyword>
<dbReference type="Pfam" id="PF07715">
    <property type="entry name" value="Plug"/>
    <property type="match status" value="1"/>
</dbReference>
<evidence type="ECO:0000256" key="3">
    <source>
        <dbReference type="ARBA" id="ARBA00022452"/>
    </source>
</evidence>
<dbReference type="InterPro" id="IPR008969">
    <property type="entry name" value="CarboxyPept-like_regulatory"/>
</dbReference>
<dbReference type="STRING" id="1477437.SAMN05444682_110180"/>
<keyword evidence="11" id="KW-1185">Reference proteome</keyword>
<name>A0A1I3RY80_9SPHI</name>
<dbReference type="InterPro" id="IPR036942">
    <property type="entry name" value="Beta-barrel_TonB_sf"/>
</dbReference>
<evidence type="ECO:0000256" key="5">
    <source>
        <dbReference type="ARBA" id="ARBA00023136"/>
    </source>
</evidence>
<feature type="chain" id="PRO_5011635777" evidence="8">
    <location>
        <begin position="31"/>
        <end position="1057"/>
    </location>
</feature>
<keyword evidence="2 7" id="KW-0813">Transport</keyword>
<evidence type="ECO:0000256" key="2">
    <source>
        <dbReference type="ARBA" id="ARBA00022448"/>
    </source>
</evidence>
<dbReference type="SUPFAM" id="SSF49464">
    <property type="entry name" value="Carboxypeptidase regulatory domain-like"/>
    <property type="match status" value="1"/>
</dbReference>
<dbReference type="Pfam" id="PF13715">
    <property type="entry name" value="CarbopepD_reg_2"/>
    <property type="match status" value="1"/>
</dbReference>
<evidence type="ECO:0000259" key="9">
    <source>
        <dbReference type="Pfam" id="PF07715"/>
    </source>
</evidence>
<comment type="subcellular location">
    <subcellularLocation>
        <location evidence="1 7">Cell outer membrane</location>
        <topology evidence="1 7">Multi-pass membrane protein</topology>
    </subcellularLocation>
</comment>
<evidence type="ECO:0000256" key="8">
    <source>
        <dbReference type="SAM" id="SignalP"/>
    </source>
</evidence>
<organism evidence="10 11">
    <name type="scientific">Parapedobacter indicus</name>
    <dbReference type="NCBI Taxonomy" id="1477437"/>
    <lineage>
        <taxon>Bacteria</taxon>
        <taxon>Pseudomonadati</taxon>
        <taxon>Bacteroidota</taxon>
        <taxon>Sphingobacteriia</taxon>
        <taxon>Sphingobacteriales</taxon>
        <taxon>Sphingobacteriaceae</taxon>
        <taxon>Parapedobacter</taxon>
    </lineage>
</organism>
<dbReference type="SUPFAM" id="SSF56935">
    <property type="entry name" value="Porins"/>
    <property type="match status" value="1"/>
</dbReference>
<keyword evidence="4 7" id="KW-0812">Transmembrane</keyword>
<evidence type="ECO:0000256" key="6">
    <source>
        <dbReference type="ARBA" id="ARBA00023237"/>
    </source>
</evidence>
<evidence type="ECO:0000256" key="7">
    <source>
        <dbReference type="PROSITE-ProRule" id="PRU01360"/>
    </source>
</evidence>
<dbReference type="Gene3D" id="2.60.40.1120">
    <property type="entry name" value="Carboxypeptidase-like, regulatory domain"/>
    <property type="match status" value="1"/>
</dbReference>
<dbReference type="AlphaFoldDB" id="A0A1I3RY80"/>
<evidence type="ECO:0000313" key="10">
    <source>
        <dbReference type="EMBL" id="SFJ51288.1"/>
    </source>
</evidence>
<dbReference type="Gene3D" id="2.170.130.10">
    <property type="entry name" value="TonB-dependent receptor, plug domain"/>
    <property type="match status" value="1"/>
</dbReference>
<comment type="similarity">
    <text evidence="7">Belongs to the TonB-dependent receptor family.</text>
</comment>
<accession>A0A1I3RY80</accession>